<evidence type="ECO:0000256" key="1">
    <source>
        <dbReference type="ARBA" id="ARBA00004370"/>
    </source>
</evidence>
<evidence type="ECO:0000313" key="9">
    <source>
        <dbReference type="Proteomes" id="UP001176961"/>
    </source>
</evidence>
<reference evidence="8" key="1">
    <citation type="submission" date="2023-07" db="EMBL/GenBank/DDBJ databases">
        <authorList>
            <consortium name="CYATHOMIX"/>
        </authorList>
    </citation>
    <scope>NUCLEOTIDE SEQUENCE</scope>
    <source>
        <strain evidence="8">N/A</strain>
    </source>
</reference>
<comment type="caution">
    <text evidence="8">The sequence shown here is derived from an EMBL/GenBank/DDBJ whole genome shotgun (WGS) entry which is preliminary data.</text>
</comment>
<keyword evidence="9" id="KW-1185">Reference proteome</keyword>
<dbReference type="GO" id="GO:0005044">
    <property type="term" value="F:scavenger receptor activity"/>
    <property type="evidence" value="ECO:0007669"/>
    <property type="project" value="TreeGrafter"/>
</dbReference>
<comment type="similarity">
    <text evidence="2">Belongs to the CD36 family.</text>
</comment>
<keyword evidence="5 7" id="KW-0472">Membrane</keyword>
<comment type="subcellular location">
    <subcellularLocation>
        <location evidence="1">Membrane</location>
    </subcellularLocation>
</comment>
<dbReference type="PANTHER" id="PTHR11923">
    <property type="entry name" value="SCAVENGER RECEPTOR CLASS B TYPE-1 SR-B1"/>
    <property type="match status" value="1"/>
</dbReference>
<accession>A0AA36M3H0</accession>
<gene>
    <name evidence="8" type="ORF">CYNAS_LOCUS9317</name>
</gene>
<dbReference type="PANTHER" id="PTHR11923:SF105">
    <property type="entry name" value="PROTEIN CBR-SCAV-1"/>
    <property type="match status" value="1"/>
</dbReference>
<evidence type="ECO:0000256" key="7">
    <source>
        <dbReference type="SAM" id="Phobius"/>
    </source>
</evidence>
<dbReference type="GO" id="GO:0005737">
    <property type="term" value="C:cytoplasm"/>
    <property type="evidence" value="ECO:0007669"/>
    <property type="project" value="TreeGrafter"/>
</dbReference>
<dbReference type="EMBL" id="CATQJL010000223">
    <property type="protein sequence ID" value="CAJ0597334.1"/>
    <property type="molecule type" value="Genomic_DNA"/>
</dbReference>
<evidence type="ECO:0000313" key="8">
    <source>
        <dbReference type="EMBL" id="CAJ0597334.1"/>
    </source>
</evidence>
<keyword evidence="3 7" id="KW-0812">Transmembrane</keyword>
<feature type="transmembrane region" description="Helical" evidence="7">
    <location>
        <begin position="12"/>
        <end position="34"/>
    </location>
</feature>
<name>A0AA36M3H0_CYLNA</name>
<dbReference type="Pfam" id="PF01130">
    <property type="entry name" value="CD36"/>
    <property type="match status" value="1"/>
</dbReference>
<keyword evidence="6" id="KW-0325">Glycoprotein</keyword>
<evidence type="ECO:0000256" key="4">
    <source>
        <dbReference type="ARBA" id="ARBA00022989"/>
    </source>
</evidence>
<evidence type="ECO:0000256" key="2">
    <source>
        <dbReference type="ARBA" id="ARBA00010532"/>
    </source>
</evidence>
<feature type="transmembrane region" description="Helical" evidence="7">
    <location>
        <begin position="527"/>
        <end position="551"/>
    </location>
</feature>
<keyword evidence="4 7" id="KW-1133">Transmembrane helix</keyword>
<dbReference type="PRINTS" id="PR01609">
    <property type="entry name" value="CD36FAMILY"/>
</dbReference>
<protein>
    <recommendedName>
        <fullName evidence="10">CD36 family protein</fullName>
    </recommendedName>
</protein>
<organism evidence="8 9">
    <name type="scientific">Cylicocyclus nassatus</name>
    <name type="common">Nematode worm</name>
    <dbReference type="NCBI Taxonomy" id="53992"/>
    <lineage>
        <taxon>Eukaryota</taxon>
        <taxon>Metazoa</taxon>
        <taxon>Ecdysozoa</taxon>
        <taxon>Nematoda</taxon>
        <taxon>Chromadorea</taxon>
        <taxon>Rhabditida</taxon>
        <taxon>Rhabditina</taxon>
        <taxon>Rhabditomorpha</taxon>
        <taxon>Strongyloidea</taxon>
        <taxon>Strongylidae</taxon>
        <taxon>Cylicocyclus</taxon>
    </lineage>
</organism>
<evidence type="ECO:0008006" key="10">
    <source>
        <dbReference type="Google" id="ProtNLM"/>
    </source>
</evidence>
<evidence type="ECO:0000256" key="3">
    <source>
        <dbReference type="ARBA" id="ARBA00022692"/>
    </source>
</evidence>
<dbReference type="GO" id="GO:0016020">
    <property type="term" value="C:membrane"/>
    <property type="evidence" value="ECO:0007669"/>
    <property type="project" value="UniProtKB-SubCell"/>
</dbReference>
<dbReference type="AlphaFoldDB" id="A0AA36M3H0"/>
<dbReference type="InterPro" id="IPR002159">
    <property type="entry name" value="CD36_fam"/>
</dbReference>
<proteinExistence type="inferred from homology"/>
<sequence>MRKRQCVCGSVSAVIFLIGVGLLVAGLTVVLKVFPDIVNNSVKKQKVLGLNSDGTLNDFTKQWATPSYISTIQYWAFDYKNTIGIMNRALYPDMDEKGPYAYDETIINDHISFTDNGERMKYAQAYRYNFNPAKSCPTCDPKKDTVTIPDISFFVGMEQIQEFLEKVLGNEELVGFCHMIMEPEKCAELAKLIDRELGVFLSLFKTGPFVTVTVDELLFSGYVSPIVTRLFDRVIDITNKLIGTEFKHIDPENFTVALNTENGTTDTIYTVDSGKVDSSRAGYILSFANMTNASLPSQGNKLPSEWWPAAETPTCNSYALMLEGTDGDFFKSFLDKNERLPLYVDDICRTAELLYEKEVTVKGIDGYRYVLPPDQFNYSISDNCGFCNPNSLSKYGAYNVPKNGSCLPSGLLDISGCQSAPIIISKPHFYQASDIVQAFVPRFKSSYDDETTLDIEPMTGTVLSAKKRLQINLLVNQFPTIAAYSVIRPGAYPLVWLNESFLIDDGTKNDLQSSLFTPQKTIKIVCWSAVGVGAFLIVLSGVLVLISIFCLGDKGIKKDD</sequence>
<evidence type="ECO:0000256" key="6">
    <source>
        <dbReference type="ARBA" id="ARBA00023180"/>
    </source>
</evidence>
<dbReference type="Proteomes" id="UP001176961">
    <property type="component" value="Unassembled WGS sequence"/>
</dbReference>
<evidence type="ECO:0000256" key="5">
    <source>
        <dbReference type="ARBA" id="ARBA00023136"/>
    </source>
</evidence>